<dbReference type="InterPro" id="IPR002884">
    <property type="entry name" value="P_dom"/>
</dbReference>
<keyword evidence="8" id="KW-0865">Zymogen</keyword>
<feature type="signal peptide" evidence="11">
    <location>
        <begin position="1"/>
        <end position="16"/>
    </location>
</feature>
<gene>
    <name evidence="14" type="primary">LOC113510222</name>
</gene>
<proteinExistence type="inferred from homology"/>
<keyword evidence="13" id="KW-1185">Reference proteome</keyword>
<keyword evidence="4 11" id="KW-0732">Signal</keyword>
<name>A0ABM3MM47_GALME</name>
<feature type="active site" description="Charge relay system" evidence="10">
    <location>
        <position position="213"/>
    </location>
</feature>
<evidence type="ECO:0000256" key="3">
    <source>
        <dbReference type="ARBA" id="ARBA00022685"/>
    </source>
</evidence>
<keyword evidence="2 10" id="KW-0645">Protease</keyword>
<dbReference type="CDD" id="cd04059">
    <property type="entry name" value="Peptidases_S8_Protein_convertases_Kexins_Furin-like"/>
    <property type="match status" value="1"/>
</dbReference>
<dbReference type="InterPro" id="IPR023828">
    <property type="entry name" value="Peptidase_S8_Ser-AS"/>
</dbReference>
<dbReference type="PRINTS" id="PR00723">
    <property type="entry name" value="SUBTILISIN"/>
</dbReference>
<accession>A0ABM3MM47</accession>
<evidence type="ECO:0000313" key="13">
    <source>
        <dbReference type="Proteomes" id="UP001652740"/>
    </source>
</evidence>
<dbReference type="InterPro" id="IPR032815">
    <property type="entry name" value="S8_pro-domain"/>
</dbReference>
<dbReference type="SUPFAM" id="SSF49785">
    <property type="entry name" value="Galactose-binding domain-like"/>
    <property type="match status" value="1"/>
</dbReference>
<dbReference type="GeneID" id="113510222"/>
<feature type="active site" description="Charge relay system" evidence="10">
    <location>
        <position position="254"/>
    </location>
</feature>
<feature type="chain" id="PRO_5047513737" evidence="11">
    <location>
        <begin position="17"/>
        <end position="724"/>
    </location>
</feature>
<dbReference type="PROSITE" id="PS51892">
    <property type="entry name" value="SUBTILASE"/>
    <property type="match status" value="1"/>
</dbReference>
<dbReference type="InterPro" id="IPR038466">
    <property type="entry name" value="S8_pro-domain_sf"/>
</dbReference>
<keyword evidence="3" id="KW-0165">Cleavage on pair of basic residues</keyword>
<evidence type="ECO:0000256" key="4">
    <source>
        <dbReference type="ARBA" id="ARBA00022729"/>
    </source>
</evidence>
<dbReference type="PROSITE" id="PS00137">
    <property type="entry name" value="SUBTILASE_HIS"/>
    <property type="match status" value="1"/>
</dbReference>
<evidence type="ECO:0000313" key="14">
    <source>
        <dbReference type="RefSeq" id="XP_052752274.1"/>
    </source>
</evidence>
<evidence type="ECO:0000256" key="7">
    <source>
        <dbReference type="ARBA" id="ARBA00022837"/>
    </source>
</evidence>
<keyword evidence="5 10" id="KW-0378">Hydrolase</keyword>
<dbReference type="PROSITE" id="PS00138">
    <property type="entry name" value="SUBTILASE_SER"/>
    <property type="match status" value="1"/>
</dbReference>
<keyword evidence="6 10" id="KW-0720">Serine protease</keyword>
<protein>
    <submittedName>
        <fullName evidence="14">Neuroendocrine convertase 1-like</fullName>
    </submittedName>
</protein>
<evidence type="ECO:0000256" key="1">
    <source>
        <dbReference type="ARBA" id="ARBA00005325"/>
    </source>
</evidence>
<dbReference type="PANTHER" id="PTHR42884">
    <property type="entry name" value="PROPROTEIN CONVERTASE SUBTILISIN/KEXIN-RELATED"/>
    <property type="match status" value="1"/>
</dbReference>
<evidence type="ECO:0000256" key="10">
    <source>
        <dbReference type="PROSITE-ProRule" id="PRU01240"/>
    </source>
</evidence>
<reference evidence="14" key="1">
    <citation type="submission" date="2025-08" db="UniProtKB">
        <authorList>
            <consortium name="RefSeq"/>
        </authorList>
    </citation>
    <scope>IDENTIFICATION</scope>
    <source>
        <tissue evidence="14">Whole larvae</tissue>
    </source>
</reference>
<dbReference type="InterPro" id="IPR036852">
    <property type="entry name" value="Peptidase_S8/S53_dom_sf"/>
</dbReference>
<comment type="similarity">
    <text evidence="1">Belongs to the peptidase S8 family. Furin subfamily.</text>
</comment>
<dbReference type="Pfam" id="PF01483">
    <property type="entry name" value="P_proprotein"/>
    <property type="match status" value="1"/>
</dbReference>
<evidence type="ECO:0000256" key="6">
    <source>
        <dbReference type="ARBA" id="ARBA00022825"/>
    </source>
</evidence>
<evidence type="ECO:0000259" key="12">
    <source>
        <dbReference type="PROSITE" id="PS51829"/>
    </source>
</evidence>
<sequence length="724" mass="80561">MFVYLILFLKTILTSAEDVLYYPLVYDSWVPGDHGYHGVHNGVEHAKHFVNEWTVEVDGGDEVAQLIALELGYVYGGPVHSFPNTYTFLKYEHDMQRRAPAAAHTSTLTKDRRVRWAEQVFIKSRVKRYYTPEPDAEVHRVKRLEQSNSSLTRRTRAAEIRGRKPLFNDELWSQEWYLQDTRTAKNLPRLDLNVLPVYGMGFNGSGVRVSVLDDGIEHNHTDLRANYDPDISWDCNGNDSDPQPRYEELKKNSHGTRCAGEIAMTANNLKCGVGVAWGAKVGGVRMLDGRITDRIEGEAIGYAWDKVDIYSASWGPNDDGRTVEGPGRLANEAFRRGVTQGRGGKGNIYVWANGNGGGHNDNCNCDGYSSSIYTVSIGSASQHGLFPWYGEICSSTLATAYSSGAYKDQKIATTDTGDSCTLKHTGTSAAAPLAAGIVALTLQANSNLTWRDVQHLIVWTSEYAPLSANPGWQINGVGLRFDVRFGFGLMNAGALVLAALNWTTVPEKHICRVEASSINDGGGHISSGDQLDIPFEVGNCAVNYLEHVELFINVQYTRRGALELYLISPSGTKVQVLSARPRDVSTAGFVNWPLTSVATWGENPKGIWRLIIQDKTDEENSGMVGRITLALHGTKEMPEHMRNGPRKYNYDYNNYEDVFNYFDTVLEDENRNSSDDIETPEVPEAHKTGEVDEFNDIDPTILAEVEKELQRIHHRIILRTSGVN</sequence>
<dbReference type="Proteomes" id="UP001652740">
    <property type="component" value="Unplaced"/>
</dbReference>
<dbReference type="Gene3D" id="3.40.50.200">
    <property type="entry name" value="Peptidase S8/S53 domain"/>
    <property type="match status" value="1"/>
</dbReference>
<dbReference type="InterPro" id="IPR000209">
    <property type="entry name" value="Peptidase_S8/S53_dom"/>
</dbReference>
<feature type="domain" description="P/Homo B" evidence="12">
    <location>
        <begin position="504"/>
        <end position="637"/>
    </location>
</feature>
<dbReference type="PANTHER" id="PTHR42884:SF14">
    <property type="entry name" value="NEUROENDOCRINE CONVERTASE 1"/>
    <property type="match status" value="1"/>
</dbReference>
<dbReference type="Gene3D" id="2.60.120.260">
    <property type="entry name" value="Galactose-binding domain-like"/>
    <property type="match status" value="1"/>
</dbReference>
<keyword evidence="9" id="KW-0325">Glycoprotein</keyword>
<dbReference type="SUPFAM" id="SSF54897">
    <property type="entry name" value="Protease propeptides/inhibitors"/>
    <property type="match status" value="1"/>
</dbReference>
<evidence type="ECO:0000256" key="2">
    <source>
        <dbReference type="ARBA" id="ARBA00022670"/>
    </source>
</evidence>
<dbReference type="PROSITE" id="PS51829">
    <property type="entry name" value="P_HOMO_B"/>
    <property type="match status" value="1"/>
</dbReference>
<dbReference type="Pfam" id="PF00082">
    <property type="entry name" value="Peptidase_S8"/>
    <property type="match status" value="1"/>
</dbReference>
<evidence type="ECO:0000256" key="5">
    <source>
        <dbReference type="ARBA" id="ARBA00022801"/>
    </source>
</evidence>
<evidence type="ECO:0000256" key="11">
    <source>
        <dbReference type="SAM" id="SignalP"/>
    </source>
</evidence>
<dbReference type="Gene3D" id="3.30.70.850">
    <property type="entry name" value="Peptidase S8, pro-domain"/>
    <property type="match status" value="1"/>
</dbReference>
<dbReference type="RefSeq" id="XP_052752274.1">
    <property type="nucleotide sequence ID" value="XM_052896314.1"/>
</dbReference>
<feature type="active site" description="Charge relay system" evidence="10">
    <location>
        <position position="428"/>
    </location>
</feature>
<dbReference type="InterPro" id="IPR023827">
    <property type="entry name" value="Peptidase_S8_Asp-AS"/>
</dbReference>
<dbReference type="InterPro" id="IPR034182">
    <property type="entry name" value="Kexin/furin"/>
</dbReference>
<evidence type="ECO:0000256" key="9">
    <source>
        <dbReference type="ARBA" id="ARBA00023180"/>
    </source>
</evidence>
<dbReference type="InterPro" id="IPR022398">
    <property type="entry name" value="Peptidase_S8_His-AS"/>
</dbReference>
<keyword evidence="7" id="KW-0106">Calcium</keyword>
<evidence type="ECO:0000256" key="8">
    <source>
        <dbReference type="ARBA" id="ARBA00023145"/>
    </source>
</evidence>
<organism evidence="13 14">
    <name type="scientific">Galleria mellonella</name>
    <name type="common">Greater wax moth</name>
    <dbReference type="NCBI Taxonomy" id="7137"/>
    <lineage>
        <taxon>Eukaryota</taxon>
        <taxon>Metazoa</taxon>
        <taxon>Ecdysozoa</taxon>
        <taxon>Arthropoda</taxon>
        <taxon>Hexapoda</taxon>
        <taxon>Insecta</taxon>
        <taxon>Pterygota</taxon>
        <taxon>Neoptera</taxon>
        <taxon>Endopterygota</taxon>
        <taxon>Lepidoptera</taxon>
        <taxon>Glossata</taxon>
        <taxon>Ditrysia</taxon>
        <taxon>Pyraloidea</taxon>
        <taxon>Pyralidae</taxon>
        <taxon>Galleriinae</taxon>
        <taxon>Galleria</taxon>
    </lineage>
</organism>
<dbReference type="Pfam" id="PF16470">
    <property type="entry name" value="S8_pro-domain"/>
    <property type="match status" value="1"/>
</dbReference>
<dbReference type="PROSITE" id="PS00136">
    <property type="entry name" value="SUBTILASE_ASP"/>
    <property type="match status" value="1"/>
</dbReference>
<dbReference type="InterPro" id="IPR008979">
    <property type="entry name" value="Galactose-bd-like_sf"/>
</dbReference>
<dbReference type="SUPFAM" id="SSF52743">
    <property type="entry name" value="Subtilisin-like"/>
    <property type="match status" value="1"/>
</dbReference>
<dbReference type="InterPro" id="IPR015500">
    <property type="entry name" value="Peptidase_S8_subtilisin-rel"/>
</dbReference>